<evidence type="ECO:0000256" key="4">
    <source>
        <dbReference type="ARBA" id="ARBA00022927"/>
    </source>
</evidence>
<accession>A0AAE0WR05</accession>
<dbReference type="Pfam" id="PF24140">
    <property type="entry name" value="TPR_TNPO3_IPO13_3rd"/>
    <property type="match status" value="1"/>
</dbReference>
<comment type="subcellular location">
    <subcellularLocation>
        <location evidence="1">Nucleus</location>
    </subcellularLocation>
</comment>
<dbReference type="GeneID" id="89963527"/>
<evidence type="ECO:0000256" key="3">
    <source>
        <dbReference type="ARBA" id="ARBA00022448"/>
    </source>
</evidence>
<dbReference type="GO" id="GO:0006606">
    <property type="term" value="P:protein import into nucleus"/>
    <property type="evidence" value="ECO:0007669"/>
    <property type="project" value="TreeGrafter"/>
</dbReference>
<keyword evidence="5" id="KW-0539">Nucleus</keyword>
<evidence type="ECO:0000256" key="5">
    <source>
        <dbReference type="ARBA" id="ARBA00023242"/>
    </source>
</evidence>
<dbReference type="InterPro" id="IPR057942">
    <property type="entry name" value="TPR_TNPO3_IPO13_3rd"/>
</dbReference>
<dbReference type="RefSeq" id="XP_064693235.1">
    <property type="nucleotide sequence ID" value="XM_064838987.1"/>
</dbReference>
<dbReference type="GO" id="GO:0005634">
    <property type="term" value="C:nucleus"/>
    <property type="evidence" value="ECO:0007669"/>
    <property type="project" value="UniProtKB-SubCell"/>
</dbReference>
<dbReference type="InterPro" id="IPR051345">
    <property type="entry name" value="Importin_beta-like_NTR"/>
</dbReference>
<proteinExistence type="inferred from homology"/>
<gene>
    <name evidence="6" type="primary">PDR6</name>
    <name evidence="6" type="ORF">LTR78_003595</name>
</gene>
<dbReference type="AlphaFoldDB" id="A0AAE0WR05"/>
<dbReference type="InterPro" id="IPR011989">
    <property type="entry name" value="ARM-like"/>
</dbReference>
<keyword evidence="4" id="KW-0653">Protein transport</keyword>
<evidence type="ECO:0000256" key="1">
    <source>
        <dbReference type="ARBA" id="ARBA00004123"/>
    </source>
</evidence>
<protein>
    <submittedName>
        <fullName evidence="6">Member of the karyopherin-beta</fullName>
    </submittedName>
</protein>
<dbReference type="Proteomes" id="UP001274830">
    <property type="component" value="Unassembled WGS sequence"/>
</dbReference>
<keyword evidence="3" id="KW-0813">Transport</keyword>
<organism evidence="6 7">
    <name type="scientific">Recurvomyces mirabilis</name>
    <dbReference type="NCBI Taxonomy" id="574656"/>
    <lineage>
        <taxon>Eukaryota</taxon>
        <taxon>Fungi</taxon>
        <taxon>Dikarya</taxon>
        <taxon>Ascomycota</taxon>
        <taxon>Pezizomycotina</taxon>
        <taxon>Dothideomycetes</taxon>
        <taxon>Dothideomycetidae</taxon>
        <taxon>Mycosphaerellales</taxon>
        <taxon>Teratosphaeriaceae</taxon>
        <taxon>Recurvomyces</taxon>
    </lineage>
</organism>
<evidence type="ECO:0000313" key="7">
    <source>
        <dbReference type="Proteomes" id="UP001274830"/>
    </source>
</evidence>
<evidence type="ECO:0000256" key="2">
    <source>
        <dbReference type="ARBA" id="ARBA00007991"/>
    </source>
</evidence>
<dbReference type="InterPro" id="IPR016024">
    <property type="entry name" value="ARM-type_fold"/>
</dbReference>
<keyword evidence="7" id="KW-1185">Reference proteome</keyword>
<name>A0AAE0WR05_9PEZI</name>
<evidence type="ECO:0000313" key="6">
    <source>
        <dbReference type="EMBL" id="KAK3676321.1"/>
    </source>
</evidence>
<dbReference type="Gene3D" id="1.25.10.10">
    <property type="entry name" value="Leucine-rich Repeat Variant"/>
    <property type="match status" value="1"/>
</dbReference>
<reference evidence="6" key="1">
    <citation type="submission" date="2023-07" db="EMBL/GenBank/DDBJ databases">
        <title>Black Yeasts Isolated from many extreme environments.</title>
        <authorList>
            <person name="Coleine C."/>
            <person name="Stajich J.E."/>
            <person name="Selbmann L."/>
        </authorList>
    </citation>
    <scope>NUCLEOTIDE SEQUENCE</scope>
    <source>
        <strain evidence="6">CCFEE 5485</strain>
    </source>
</reference>
<dbReference type="SUPFAM" id="SSF48371">
    <property type="entry name" value="ARM repeat"/>
    <property type="match status" value="1"/>
</dbReference>
<dbReference type="EMBL" id="JAUTXT010000010">
    <property type="protein sequence ID" value="KAK3676321.1"/>
    <property type="molecule type" value="Genomic_DNA"/>
</dbReference>
<dbReference type="PANTHER" id="PTHR12363:SF33">
    <property type="entry name" value="IMPORTIN-13"/>
    <property type="match status" value="1"/>
</dbReference>
<comment type="similarity">
    <text evidence="2">Belongs to the importin beta family.</text>
</comment>
<comment type="caution">
    <text evidence="6">The sequence shown here is derived from an EMBL/GenBank/DDBJ whole genome shotgun (WGS) entry which is preliminary data.</text>
</comment>
<dbReference type="GO" id="GO:0005737">
    <property type="term" value="C:cytoplasm"/>
    <property type="evidence" value="ECO:0007669"/>
    <property type="project" value="TreeGrafter"/>
</dbReference>
<sequence>MNGNDASVAMPQSVADVEELVKRLYKPGSPKIISTINDQLLKLQHSTEGWNLADALMSSNDQNVRFFAANTFTVKLNNEGSNLNAEAAQTIRKRLTSWLAHAVSQHDSAMVVRKLCATLVTYYIRASFLWDRPICTIAYTLHAGNEDTDHLPDIDTTLPRLNQYQVVALLWFSATLADEVSRLDSNTASHSKVHNAMEVNVQDASRTMSAALKAPDFKINGEGLRCFLTWVNYAQPVWPRNLEALQHLRELVEPATRSLVTQEVQNDALEVFRDILESYTSFFQPDHMRLIGRIVREHVQPVLQQALRDQIPEVLPYGQMVIAYGVANVEEVAEHLDASEHAATIVNLHFDILRAPGYPGDDDELSIMSIEFWNTYVEYVNDTVFSQDPGAPEPTWLPSAKAILLQLVELLWAKMVTPPGNIANNWTDDENDGFKEFRLDTTDLILSMYVCLGKEMLQKLVALALQSLESKQWRLLEAGLFCLNALADNVLEEQAGEDTLAAVFGSSLFREMGDFSQTIPSQARRTAIDILGSYGNYIERHVEYLADAVRFLFASLEMGLLANTAAKSIAALCSACRSSLTGELNGFLQQYQSFLAGPTNDPYTKEKVIGGIACIVQALKPESAKVAPLLSLIENVEQDVQQAKDNAASNPDMCEVMGVAALSCLAAIGKSLQVPDDVTIDLYDDDEPAQGQRNYWEGEEAEVVQHRIMGCFSVLQVLGNDGDAIEAACQVLKSGFAESEPGPFVLPPSVTVSFLQQCTIQTPQVESVLSTACILITQHSKPTSRRIPEEVRAICQQVAHFVGQLQRPNRDPGIAHGCIEVLTRLFPHYLHLLLEHDSALAEQMSAILDFTLQAIDGQDPFPKRSAAELWAKLIKPPNVPISDDARHRLAQVISAYGPQLSLTLVRQIGGFASRSELDYICEPLKALIVNQAASRGWLEAAVLNKAFVTESGSIGDTEKRRFLLQIFGLRGEMRKTKEVVKEFWAACRGTVVSYS</sequence>
<dbReference type="PANTHER" id="PTHR12363">
    <property type="entry name" value="TRANSPORTIN 3 AND IMPORTIN 13"/>
    <property type="match status" value="1"/>
</dbReference>